<organism evidence="2 3">
    <name type="scientific">Candidatus Ozemobacter sibiricus</name>
    <dbReference type="NCBI Taxonomy" id="2268124"/>
    <lineage>
        <taxon>Bacteria</taxon>
        <taxon>Candidatus Ozemobacteria</taxon>
        <taxon>Candidatus Ozemobacterales</taxon>
        <taxon>Candidatus Ozemobacteraceae</taxon>
        <taxon>Candidatus Ozemobacter</taxon>
    </lineage>
</organism>
<reference evidence="2 3" key="1">
    <citation type="submission" date="2018-05" db="EMBL/GenBank/DDBJ databases">
        <title>A metagenomic window into the 2 km-deep terrestrial subsurface aquifer revealed taxonomically and functionally diverse microbial community comprising novel uncultured bacterial lineages.</title>
        <authorList>
            <person name="Kadnikov V.V."/>
            <person name="Mardanov A.V."/>
            <person name="Beletsky A.V."/>
            <person name="Banks D."/>
            <person name="Pimenov N.V."/>
            <person name="Frank Y.A."/>
            <person name="Karnachuk O.V."/>
            <person name="Ravin N.V."/>
        </authorList>
    </citation>
    <scope>NUCLEOTIDE SEQUENCE [LARGE SCALE GENOMIC DNA]</scope>
    <source>
        <strain evidence="2">BY5</strain>
    </source>
</reference>
<dbReference type="PROSITE" id="PS50801">
    <property type="entry name" value="STAS"/>
    <property type="match status" value="1"/>
</dbReference>
<sequence>MEPYQITHRIVDKIVEFSVKGYFSSEAANEIYDALDGLYARGIRVFVLEFSECRMFNSTGVAVLLDIAGKVREEWQAELYFDGMNEVCFQTLCMTGLMKPADRHLLHQKYPMLKKTAPPKPITLRR</sequence>
<dbReference type="Gene3D" id="3.30.750.24">
    <property type="entry name" value="STAS domain"/>
    <property type="match status" value="1"/>
</dbReference>
<dbReference type="CDD" id="cd07043">
    <property type="entry name" value="STAS_anti-anti-sigma_factors"/>
    <property type="match status" value="1"/>
</dbReference>
<accession>A0A367ZUQ6</accession>
<dbReference type="InterPro" id="IPR002645">
    <property type="entry name" value="STAS_dom"/>
</dbReference>
<protein>
    <recommendedName>
        <fullName evidence="1">STAS domain-containing protein</fullName>
    </recommendedName>
</protein>
<comment type="caution">
    <text evidence="2">The sequence shown here is derived from an EMBL/GenBank/DDBJ whole genome shotgun (WGS) entry which is preliminary data.</text>
</comment>
<dbReference type="EMBL" id="QOQW01000003">
    <property type="protein sequence ID" value="RCK81071.1"/>
    <property type="molecule type" value="Genomic_DNA"/>
</dbReference>
<evidence type="ECO:0000313" key="2">
    <source>
        <dbReference type="EMBL" id="RCK81071.1"/>
    </source>
</evidence>
<evidence type="ECO:0000313" key="3">
    <source>
        <dbReference type="Proteomes" id="UP000252355"/>
    </source>
</evidence>
<proteinExistence type="predicted"/>
<dbReference type="InterPro" id="IPR036513">
    <property type="entry name" value="STAS_dom_sf"/>
</dbReference>
<dbReference type="Proteomes" id="UP000252355">
    <property type="component" value="Unassembled WGS sequence"/>
</dbReference>
<dbReference type="SUPFAM" id="SSF52091">
    <property type="entry name" value="SpoIIaa-like"/>
    <property type="match status" value="1"/>
</dbReference>
<dbReference type="AlphaFoldDB" id="A0A367ZUQ6"/>
<name>A0A367ZUQ6_9BACT</name>
<feature type="domain" description="STAS" evidence="1">
    <location>
        <begin position="4"/>
        <end position="97"/>
    </location>
</feature>
<evidence type="ECO:0000259" key="1">
    <source>
        <dbReference type="PROSITE" id="PS50801"/>
    </source>
</evidence>
<gene>
    <name evidence="2" type="ORF">OZSIB_2448</name>
</gene>
<dbReference type="Pfam" id="PF01740">
    <property type="entry name" value="STAS"/>
    <property type="match status" value="1"/>
</dbReference>